<dbReference type="AlphaFoldDB" id="A0A2R5EST0"/>
<dbReference type="GO" id="GO:0030435">
    <property type="term" value="P:sporulation resulting in formation of a cellular spore"/>
    <property type="evidence" value="ECO:0007669"/>
    <property type="project" value="InterPro"/>
</dbReference>
<evidence type="ECO:0000313" key="3">
    <source>
        <dbReference type="Proteomes" id="UP000245202"/>
    </source>
</evidence>
<keyword evidence="3" id="KW-1185">Reference proteome</keyword>
<organism evidence="2 3">
    <name type="scientific">Paenibacillus agaridevorans</name>
    <dbReference type="NCBI Taxonomy" id="171404"/>
    <lineage>
        <taxon>Bacteria</taxon>
        <taxon>Bacillati</taxon>
        <taxon>Bacillota</taxon>
        <taxon>Bacilli</taxon>
        <taxon>Bacillales</taxon>
        <taxon>Paenibacillaceae</taxon>
        <taxon>Paenibacillus</taxon>
    </lineage>
</organism>
<dbReference type="PANTHER" id="PTHR30032">
    <property type="entry name" value="N-ACETYLMURAMOYL-L-ALANINE AMIDASE-RELATED"/>
    <property type="match status" value="1"/>
</dbReference>
<reference evidence="2 3" key="1">
    <citation type="submission" date="2017-08" db="EMBL/GenBank/DDBJ databases">
        <title>Substantial Increase in Enzyme Production by Combined Drug-Resistance Mutations in Paenibacillus agaridevorans.</title>
        <authorList>
            <person name="Tanaka Y."/>
            <person name="Funane K."/>
            <person name="Hosaka T."/>
            <person name="Shiwa Y."/>
            <person name="Fujita N."/>
            <person name="Miyazaki T."/>
            <person name="Yoshikawa H."/>
            <person name="Murakami K."/>
            <person name="Kasahara K."/>
            <person name="Inaoka T."/>
            <person name="Hiraga Y."/>
            <person name="Ochi K."/>
        </authorList>
    </citation>
    <scope>NUCLEOTIDE SEQUENCE [LARGE SCALE GENOMIC DNA]</scope>
    <source>
        <strain evidence="2 3">T-3040</strain>
    </source>
</reference>
<protein>
    <submittedName>
        <fullName evidence="2">Putative stage II sporulation protein SpoIID</fullName>
    </submittedName>
</protein>
<name>A0A2R5EST0_9BACL</name>
<dbReference type="InterPro" id="IPR051922">
    <property type="entry name" value="Bact_Sporulation_Assoc"/>
</dbReference>
<dbReference type="GO" id="GO:0030288">
    <property type="term" value="C:outer membrane-bounded periplasmic space"/>
    <property type="evidence" value="ECO:0007669"/>
    <property type="project" value="TreeGrafter"/>
</dbReference>
<sequence>MIIRRDHTVSAAANVSHELYQFPVTGDMKTWIAPAGEAFITLTERSNRTYRGSFELSSVNGKMAVVNELPFEQYLYSVVAVEMYTSWPLEALKAQAVAARSYALNKGYGFQIAHVVDTTLSQVYNGASVEARSSTEAVEATAGVVALHNGKVIEAIYSSSAGGMTADATEAWSNSVPYLQPVESPDSISETGLKSWYRVALPSGAVGYIREDLVRDTGRKTEAGSVILESTTDATNIRRHPLIQETVPVVAQIQSGTSLIAIDKVIESNPMNWQRGPFTGDELLTVMNTYANPKITGPITSVEVTKRGPSGRATEISVNGTKLGVSSPTALRTALGYGGSLPSTSFEVEQTGKVVVLGGSGASVTRSDDSKKLYVMGAEGKSAAYAGDYMYVMDGEGDLRAATRNPGFAISGTGYGHGVGLSQYGAYSLAAQGYDYEYILQYYYKGITLAKE</sequence>
<dbReference type="Pfam" id="PF08486">
    <property type="entry name" value="SpoIID"/>
    <property type="match status" value="1"/>
</dbReference>
<evidence type="ECO:0000259" key="1">
    <source>
        <dbReference type="Pfam" id="PF08486"/>
    </source>
</evidence>
<feature type="domain" description="Sporulation stage II protein D amidase enhancer LytB N-terminal" evidence="1">
    <location>
        <begin position="60"/>
        <end position="146"/>
    </location>
</feature>
<dbReference type="InterPro" id="IPR013486">
    <property type="entry name" value="SpoIID/LytB"/>
</dbReference>
<accession>A0A2R5EST0</accession>
<dbReference type="PANTHER" id="PTHR30032:SF4">
    <property type="entry name" value="AMIDASE ENHANCER"/>
    <property type="match status" value="1"/>
</dbReference>
<dbReference type="Proteomes" id="UP000245202">
    <property type="component" value="Unassembled WGS sequence"/>
</dbReference>
<dbReference type="NCBIfam" id="TIGR02669">
    <property type="entry name" value="SpoIID_LytB"/>
    <property type="match status" value="1"/>
</dbReference>
<dbReference type="InterPro" id="IPR013693">
    <property type="entry name" value="SpoIID/LytB_N"/>
</dbReference>
<comment type="caution">
    <text evidence="2">The sequence shown here is derived from an EMBL/GenBank/DDBJ whole genome shotgun (WGS) entry which is preliminary data.</text>
</comment>
<dbReference type="EMBL" id="BDQX01000171">
    <property type="protein sequence ID" value="GBG08729.1"/>
    <property type="molecule type" value="Genomic_DNA"/>
</dbReference>
<proteinExistence type="predicted"/>
<evidence type="ECO:0000313" key="2">
    <source>
        <dbReference type="EMBL" id="GBG08729.1"/>
    </source>
</evidence>
<gene>
    <name evidence="2" type="ORF">PAT3040_03323</name>
</gene>